<evidence type="ECO:0000313" key="2">
    <source>
        <dbReference type="Proteomes" id="UP000694240"/>
    </source>
</evidence>
<evidence type="ECO:0000313" key="1">
    <source>
        <dbReference type="EMBL" id="KAG7638767.1"/>
    </source>
</evidence>
<organism evidence="1 2">
    <name type="scientific">Arabidopsis thaliana x Arabidopsis arenosa</name>
    <dbReference type="NCBI Taxonomy" id="1240361"/>
    <lineage>
        <taxon>Eukaryota</taxon>
        <taxon>Viridiplantae</taxon>
        <taxon>Streptophyta</taxon>
        <taxon>Embryophyta</taxon>
        <taxon>Tracheophyta</taxon>
        <taxon>Spermatophyta</taxon>
        <taxon>Magnoliopsida</taxon>
        <taxon>eudicotyledons</taxon>
        <taxon>Gunneridae</taxon>
        <taxon>Pentapetalae</taxon>
        <taxon>rosids</taxon>
        <taxon>malvids</taxon>
        <taxon>Brassicales</taxon>
        <taxon>Brassicaceae</taxon>
        <taxon>Camelineae</taxon>
        <taxon>Arabidopsis</taxon>
    </lineage>
</organism>
<name>A0A8T2FRV8_9BRAS</name>
<gene>
    <name evidence="1" type="ORF">ISN45_At02g031720</name>
</gene>
<proteinExistence type="predicted"/>
<feature type="non-terminal residue" evidence="1">
    <location>
        <position position="29"/>
    </location>
</feature>
<keyword evidence="2" id="KW-1185">Reference proteome</keyword>
<protein>
    <submittedName>
        <fullName evidence="1">Uncharacterized protein</fullName>
    </submittedName>
</protein>
<accession>A0A8T2FRV8</accession>
<feature type="non-terminal residue" evidence="1">
    <location>
        <position position="1"/>
    </location>
</feature>
<dbReference type="Proteomes" id="UP000694240">
    <property type="component" value="Chromosome 2"/>
</dbReference>
<dbReference type="AlphaFoldDB" id="A0A8T2FRV8"/>
<sequence length="29" mass="3282">CNAKRPFIPLLSTSKNLLVSCYTNKLMEP</sequence>
<reference evidence="1 2" key="1">
    <citation type="submission" date="2020-12" db="EMBL/GenBank/DDBJ databases">
        <title>Concerted genomic and epigenomic changes stabilize Arabidopsis allopolyploids.</title>
        <authorList>
            <person name="Chen Z."/>
        </authorList>
    </citation>
    <scope>NUCLEOTIDE SEQUENCE [LARGE SCALE GENOMIC DNA]</scope>
    <source>
        <strain evidence="1">Allo738</strain>
        <tissue evidence="1">Leaf</tissue>
    </source>
</reference>
<dbReference type="EMBL" id="JAEFBK010000002">
    <property type="protein sequence ID" value="KAG7638767.1"/>
    <property type="molecule type" value="Genomic_DNA"/>
</dbReference>
<comment type="caution">
    <text evidence="1">The sequence shown here is derived from an EMBL/GenBank/DDBJ whole genome shotgun (WGS) entry which is preliminary data.</text>
</comment>